<proteinExistence type="predicted"/>
<organism evidence="3 4">
    <name type="scientific">Variovorax ureilyticus</name>
    <dbReference type="NCBI Taxonomy" id="1836198"/>
    <lineage>
        <taxon>Bacteria</taxon>
        <taxon>Pseudomonadati</taxon>
        <taxon>Pseudomonadota</taxon>
        <taxon>Betaproteobacteria</taxon>
        <taxon>Burkholderiales</taxon>
        <taxon>Comamonadaceae</taxon>
        <taxon>Variovorax</taxon>
    </lineage>
</organism>
<keyword evidence="4" id="KW-1185">Reference proteome</keyword>
<keyword evidence="2" id="KW-0472">Membrane</keyword>
<dbReference type="EMBL" id="JBBKZU010000005">
    <property type="protein sequence ID" value="MEJ8812238.1"/>
    <property type="molecule type" value="Genomic_DNA"/>
</dbReference>
<evidence type="ECO:0000256" key="1">
    <source>
        <dbReference type="SAM" id="MobiDB-lite"/>
    </source>
</evidence>
<evidence type="ECO:0000313" key="4">
    <source>
        <dbReference type="Proteomes" id="UP001365846"/>
    </source>
</evidence>
<feature type="region of interest" description="Disordered" evidence="1">
    <location>
        <begin position="44"/>
        <end position="82"/>
    </location>
</feature>
<evidence type="ECO:0000256" key="2">
    <source>
        <dbReference type="SAM" id="Phobius"/>
    </source>
</evidence>
<accession>A0ABU8VF10</accession>
<evidence type="ECO:0000313" key="3">
    <source>
        <dbReference type="EMBL" id="MEJ8812238.1"/>
    </source>
</evidence>
<name>A0ABU8VF10_9BURK</name>
<comment type="caution">
    <text evidence="3">The sequence shown here is derived from an EMBL/GenBank/DDBJ whole genome shotgun (WGS) entry which is preliminary data.</text>
</comment>
<protein>
    <recommendedName>
        <fullName evidence="5">DUF4352 domain-containing protein</fullName>
    </recommendedName>
</protein>
<gene>
    <name evidence="3" type="ORF">WKW77_14235</name>
</gene>
<evidence type="ECO:0008006" key="5">
    <source>
        <dbReference type="Google" id="ProtNLM"/>
    </source>
</evidence>
<keyword evidence="2" id="KW-0812">Transmembrane</keyword>
<keyword evidence="2" id="KW-1133">Transmembrane helix</keyword>
<dbReference type="Proteomes" id="UP001365846">
    <property type="component" value="Unassembled WGS sequence"/>
</dbReference>
<sequence>MADEEKSKSWWQTLPGLIASLTAATTAFAGLLVALKQVGWIGSSPHPPAPPAPQQQQSSQGGGASSSPDAATPASAPIAESRPVTLPELREYKLDTATFTLLSATLSPRTAEKDALRIRIRMMNNNSYDANFWDRSFRLMLDGVPTAPESDLNELVPARSAKEGAVLFALPRGTAAVKLEISYGNEQTLIPLALAGPK</sequence>
<feature type="compositionally biased region" description="Low complexity" evidence="1">
    <location>
        <begin position="54"/>
        <end position="81"/>
    </location>
</feature>
<reference evidence="3 4" key="1">
    <citation type="submission" date="2024-03" db="EMBL/GenBank/DDBJ databases">
        <title>Novel species of the genus Variovorax.</title>
        <authorList>
            <person name="Liu Q."/>
            <person name="Xin Y.-H."/>
        </authorList>
    </citation>
    <scope>NUCLEOTIDE SEQUENCE [LARGE SCALE GENOMIC DNA]</scope>
    <source>
        <strain evidence="3 4">KACC 18899</strain>
    </source>
</reference>
<feature type="transmembrane region" description="Helical" evidence="2">
    <location>
        <begin position="14"/>
        <end position="35"/>
    </location>
</feature>
<dbReference type="RefSeq" id="WP_340357491.1">
    <property type="nucleotide sequence ID" value="NZ_JBBKZU010000005.1"/>
</dbReference>